<protein>
    <submittedName>
        <fullName evidence="1">Short chain dehydrogenase</fullName>
    </submittedName>
</protein>
<accession>A0A158FQG3</accession>
<sequence>MTFRFELADKLVLVTGAFSGLGLQFSRTLAAEGCRVAMCGRRIDLGRALAGMQPGL</sequence>
<evidence type="ECO:0000313" key="2">
    <source>
        <dbReference type="Proteomes" id="UP000054683"/>
    </source>
</evidence>
<name>A0A158FQG3_9BURK</name>
<dbReference type="SUPFAM" id="SSF51735">
    <property type="entry name" value="NAD(P)-binding Rossmann-fold domains"/>
    <property type="match status" value="1"/>
</dbReference>
<dbReference type="Gene3D" id="3.40.50.720">
    <property type="entry name" value="NAD(P)-binding Rossmann-like Domain"/>
    <property type="match status" value="1"/>
</dbReference>
<organism evidence="1 2">
    <name type="scientific">Caballeronia udeis</name>
    <dbReference type="NCBI Taxonomy" id="1232866"/>
    <lineage>
        <taxon>Bacteria</taxon>
        <taxon>Pseudomonadati</taxon>
        <taxon>Pseudomonadota</taxon>
        <taxon>Betaproteobacteria</taxon>
        <taxon>Burkholderiales</taxon>
        <taxon>Burkholderiaceae</taxon>
        <taxon>Caballeronia</taxon>
    </lineage>
</organism>
<dbReference type="Proteomes" id="UP000054683">
    <property type="component" value="Unassembled WGS sequence"/>
</dbReference>
<dbReference type="OrthoDB" id="9803333at2"/>
<evidence type="ECO:0000313" key="1">
    <source>
        <dbReference type="EMBL" id="SAL21853.1"/>
    </source>
</evidence>
<dbReference type="Pfam" id="PF00106">
    <property type="entry name" value="adh_short"/>
    <property type="match status" value="1"/>
</dbReference>
<dbReference type="EMBL" id="FCOK02000006">
    <property type="protein sequence ID" value="SAL21853.1"/>
    <property type="molecule type" value="Genomic_DNA"/>
</dbReference>
<gene>
    <name evidence="1" type="ORF">AWB69_01478</name>
</gene>
<dbReference type="InterPro" id="IPR002347">
    <property type="entry name" value="SDR_fam"/>
</dbReference>
<dbReference type="InterPro" id="IPR036291">
    <property type="entry name" value="NAD(P)-bd_dom_sf"/>
</dbReference>
<reference evidence="1 2" key="1">
    <citation type="submission" date="2016-01" db="EMBL/GenBank/DDBJ databases">
        <authorList>
            <person name="Oliw E.H."/>
        </authorList>
    </citation>
    <scope>NUCLEOTIDE SEQUENCE [LARGE SCALE GENOMIC DNA]</scope>
    <source>
        <strain evidence="1">LMG 27134</strain>
    </source>
</reference>
<dbReference type="AlphaFoldDB" id="A0A158FQG3"/>
<dbReference type="RefSeq" id="WP_082913292.1">
    <property type="nucleotide sequence ID" value="NZ_FCOK02000006.1"/>
</dbReference>
<proteinExistence type="predicted"/>